<dbReference type="EMBL" id="JBIQWK010000003">
    <property type="protein sequence ID" value="MFI0572811.1"/>
    <property type="molecule type" value="Genomic_DNA"/>
</dbReference>
<dbReference type="EMBL" id="JAAIFS010000001">
    <property type="protein sequence ID" value="NEV85871.1"/>
    <property type="molecule type" value="Genomic_DNA"/>
</dbReference>
<dbReference type="RefSeq" id="WP_164457576.1">
    <property type="nucleotide sequence ID" value="NZ_JAAIFS010000001.1"/>
</dbReference>
<dbReference type="GO" id="GO:0016853">
    <property type="term" value="F:isomerase activity"/>
    <property type="evidence" value="ECO:0007669"/>
    <property type="project" value="UniProtKB-KW"/>
</dbReference>
<evidence type="ECO:0000259" key="1">
    <source>
        <dbReference type="Pfam" id="PF11716"/>
    </source>
</evidence>
<proteinExistence type="predicted"/>
<keyword evidence="3" id="KW-0413">Isomerase</keyword>
<dbReference type="NCBIfam" id="TIGR03083">
    <property type="entry name" value="maleylpyruvate isomerase family mycothiol-dependent enzyme"/>
    <property type="match status" value="1"/>
</dbReference>
<accession>A0A6B3QI13</accession>
<sequence>MSAGPRTSTDARAWARTGTELLLDAVAGLDEAAFAAPSALPDWTRGHLVAHVAANADALGNLVRWAATGEPTPMYASPEERAAGIAKGASLSADELRSWLTGSAERLAAALDRLTDEQWHREVVTAQGRTVPATELPWMRAREVCVHVVDLATGVAFADLPDGFLAALADEIRDRRRLTELPEGPLPEVTAWLAGRPHSLADAPRLGPWL</sequence>
<protein>
    <submittedName>
        <fullName evidence="3">Maleylpyruvate isomerase family mycothiol-dependent enzyme</fullName>
    </submittedName>
</protein>
<keyword evidence="3" id="KW-0670">Pyruvate</keyword>
<organism evidence="3">
    <name type="scientific">Streptomyces tendae</name>
    <dbReference type="NCBI Taxonomy" id="1932"/>
    <lineage>
        <taxon>Bacteria</taxon>
        <taxon>Bacillati</taxon>
        <taxon>Actinomycetota</taxon>
        <taxon>Actinomycetes</taxon>
        <taxon>Kitasatosporales</taxon>
        <taxon>Streptomycetaceae</taxon>
        <taxon>Streptomyces</taxon>
    </lineage>
</organism>
<comment type="caution">
    <text evidence="3">The sequence shown here is derived from an EMBL/GenBank/DDBJ whole genome shotgun (WGS) entry which is preliminary data.</text>
</comment>
<dbReference type="AlphaFoldDB" id="A0A6B3QI13"/>
<evidence type="ECO:0000313" key="2">
    <source>
        <dbReference type="EMBL" id="MFI0572811.1"/>
    </source>
</evidence>
<name>A0A6B3QI13_STRTE</name>
<dbReference type="InterPro" id="IPR034660">
    <property type="entry name" value="DinB/YfiT-like"/>
</dbReference>
<dbReference type="InterPro" id="IPR024344">
    <property type="entry name" value="MDMPI_metal-binding"/>
</dbReference>
<dbReference type="GO" id="GO:0046872">
    <property type="term" value="F:metal ion binding"/>
    <property type="evidence" value="ECO:0007669"/>
    <property type="project" value="InterPro"/>
</dbReference>
<dbReference type="Proteomes" id="UP001610810">
    <property type="component" value="Unassembled WGS sequence"/>
</dbReference>
<keyword evidence="4" id="KW-1185">Reference proteome</keyword>
<dbReference type="Pfam" id="PF11716">
    <property type="entry name" value="MDMPI_N"/>
    <property type="match status" value="1"/>
</dbReference>
<evidence type="ECO:0000313" key="3">
    <source>
        <dbReference type="EMBL" id="NEV85871.1"/>
    </source>
</evidence>
<gene>
    <name evidence="2" type="ORF">ACH3YB_14320</name>
    <name evidence="3" type="ORF">GUR47_04125</name>
</gene>
<reference evidence="3" key="1">
    <citation type="journal article" date="2020" name="Microorganisms">
        <title>Isolation, Genomic and Metabolomic Characterization of Streptomyces tendae VITAKN with Quorum Sensing Inhibitory Activity from Southern India.</title>
        <authorList>
            <person name="Ishaque N.M."/>
            <person name="Burgsdorf I."/>
            <person name="Limlingan Malit J.J."/>
            <person name="Saha S."/>
            <person name="Teta R."/>
            <person name="Ewe D."/>
            <person name="Kannabiran K."/>
            <person name="Hrouzek P."/>
            <person name="Steindler L."/>
            <person name="Costantino V."/>
            <person name="Saurav K."/>
        </authorList>
    </citation>
    <scope>NUCLEOTIDE SEQUENCE</scope>
    <source>
        <strain evidence="3">VITAKN</strain>
    </source>
</reference>
<evidence type="ECO:0000313" key="4">
    <source>
        <dbReference type="Proteomes" id="UP001610810"/>
    </source>
</evidence>
<feature type="domain" description="Mycothiol-dependent maleylpyruvate isomerase metal-binding" evidence="1">
    <location>
        <begin position="16"/>
        <end position="152"/>
    </location>
</feature>
<dbReference type="SUPFAM" id="SSF109854">
    <property type="entry name" value="DinB/YfiT-like putative metalloenzymes"/>
    <property type="match status" value="1"/>
</dbReference>
<reference evidence="2 4" key="2">
    <citation type="submission" date="2024-10" db="EMBL/GenBank/DDBJ databases">
        <authorList>
            <person name="Wannawong T."/>
            <person name="Kuncharoen N."/>
            <person name="Mhuantong W."/>
        </authorList>
    </citation>
    <scope>NUCLEOTIDE SEQUENCE [LARGE SCALE GENOMIC DNA]</scope>
    <source>
        <strain evidence="2 4">CALK1-4</strain>
    </source>
</reference>
<dbReference type="Gene3D" id="1.20.120.450">
    <property type="entry name" value="dinb family like domain"/>
    <property type="match status" value="1"/>
</dbReference>
<dbReference type="InterPro" id="IPR017517">
    <property type="entry name" value="Maleyloyr_isom"/>
</dbReference>